<sequence length="525" mass="60023">MNSYKYARKQGTAIEDCVQHNESPMEQSYLEQYLCWGRDTLVPWLNKVLGSCSDITGNQIEYHIYQVFCNLRINKLFEIIVDFPNSEPALTELKVCVFETDRYKFLKASLNRIISRRLLHLGAQTSDIVSIFVSSIKCLNFLDPTADLLSSISMLIRNYLRTRPDSMRSVINILTGDAKDSDDMDLENSTISNTFSDILLRNGFKGKVLRDQQLPADITTTLVKIFDSPDVFIKEFQTLLGDRLISRSDYETDRELKNLELLKKHFSEAKLHQCEVMIKDLMDSKRINTNICNNMDPESRFVNMKVLSRLFWPQFTFEPQNHPPCVSRFLEKYDALYSKLKSMRSLRHLTNYGTVDLDLEFEDRTLSLTVTPAQASIIGFFDGKDTLSLSQLVNLSGKSAQSVEKLVSFWKSKGVLKQNMNATISVVERIDDEGALVEQEMTDVRGHEEVEQNVEAIPETVKMFRPFVQAMLGNLGSLPVDRIYTSLKAFGFTESQDKLRAYLDSLIEEDLLEAAGGNVYSLLKK</sequence>
<dbReference type="InterPro" id="IPR036317">
    <property type="entry name" value="Cullin_homology_sf"/>
</dbReference>
<dbReference type="OrthoDB" id="5581181at2759"/>
<dbReference type="SMART" id="SM01013">
    <property type="entry name" value="APC2"/>
    <property type="match status" value="1"/>
</dbReference>
<dbReference type="Pfam" id="PF25773">
    <property type="entry name" value="TPR_ANAPC2"/>
    <property type="match status" value="1"/>
</dbReference>
<evidence type="ECO:0000256" key="2">
    <source>
        <dbReference type="ARBA" id="ARBA00022618"/>
    </source>
</evidence>
<accession>A0A1Y2C3X9</accession>
<dbReference type="PANTHER" id="PTHR45957:SF1">
    <property type="entry name" value="ANAPHASE-PROMOTING COMPLEX SUBUNIT 2"/>
    <property type="match status" value="1"/>
</dbReference>
<dbReference type="AlphaFoldDB" id="A0A1Y2C3X9"/>
<keyword evidence="4" id="KW-0833">Ubl conjugation pathway</keyword>
<dbReference type="InterPro" id="IPR016158">
    <property type="entry name" value="Cullin_homology"/>
</dbReference>
<keyword evidence="9" id="KW-1185">Reference proteome</keyword>
<dbReference type="GO" id="GO:0005680">
    <property type="term" value="C:anaphase-promoting complex"/>
    <property type="evidence" value="ECO:0007669"/>
    <property type="project" value="TreeGrafter"/>
</dbReference>
<keyword evidence="2" id="KW-0132">Cell division</keyword>
<dbReference type="InterPro" id="IPR044554">
    <property type="entry name" value="ANAPC2"/>
</dbReference>
<proteinExistence type="inferred from homology"/>
<dbReference type="Gene3D" id="1.20.1310.10">
    <property type="entry name" value="Cullin Repeats"/>
    <property type="match status" value="1"/>
</dbReference>
<evidence type="ECO:0000259" key="7">
    <source>
        <dbReference type="PROSITE" id="PS50069"/>
    </source>
</evidence>
<comment type="similarity">
    <text evidence="6">Belongs to the cullin family.</text>
</comment>
<dbReference type="Pfam" id="PF08672">
    <property type="entry name" value="ANAPC2"/>
    <property type="match status" value="1"/>
</dbReference>
<dbReference type="PROSITE" id="PS50069">
    <property type="entry name" value="CULLIN_2"/>
    <property type="match status" value="1"/>
</dbReference>
<comment type="caution">
    <text evidence="8">The sequence shown here is derived from an EMBL/GenBank/DDBJ whole genome shotgun (WGS) entry which is preliminary data.</text>
</comment>
<gene>
    <name evidence="8" type="ORF">BCR33DRAFT_336185</name>
</gene>
<dbReference type="Gene3D" id="3.30.230.130">
    <property type="entry name" value="Cullin, Chain C, Domain 2"/>
    <property type="match status" value="1"/>
</dbReference>
<organism evidence="8 9">
    <name type="scientific">Rhizoclosmatium globosum</name>
    <dbReference type="NCBI Taxonomy" id="329046"/>
    <lineage>
        <taxon>Eukaryota</taxon>
        <taxon>Fungi</taxon>
        <taxon>Fungi incertae sedis</taxon>
        <taxon>Chytridiomycota</taxon>
        <taxon>Chytridiomycota incertae sedis</taxon>
        <taxon>Chytridiomycetes</taxon>
        <taxon>Chytridiales</taxon>
        <taxon>Chytriomycetaceae</taxon>
        <taxon>Rhizoclosmatium</taxon>
    </lineage>
</organism>
<keyword evidence="3" id="KW-0498">Mitosis</keyword>
<dbReference type="InterPro" id="IPR059120">
    <property type="entry name" value="Cullin-like_AB"/>
</dbReference>
<reference evidence="8 9" key="1">
    <citation type="submission" date="2016-07" db="EMBL/GenBank/DDBJ databases">
        <title>Pervasive Adenine N6-methylation of Active Genes in Fungi.</title>
        <authorList>
            <consortium name="DOE Joint Genome Institute"/>
            <person name="Mondo S.J."/>
            <person name="Dannebaum R.O."/>
            <person name="Kuo R.C."/>
            <person name="Labutti K."/>
            <person name="Haridas S."/>
            <person name="Kuo A."/>
            <person name="Salamov A."/>
            <person name="Ahrendt S.R."/>
            <person name="Lipzen A."/>
            <person name="Sullivan W."/>
            <person name="Andreopoulos W.B."/>
            <person name="Clum A."/>
            <person name="Lindquist E."/>
            <person name="Daum C."/>
            <person name="Ramamoorthy G.K."/>
            <person name="Gryganskyi A."/>
            <person name="Culley D."/>
            <person name="Magnuson J.K."/>
            <person name="James T.Y."/>
            <person name="O'Malley M.A."/>
            <person name="Stajich J.E."/>
            <person name="Spatafora J.W."/>
            <person name="Visel A."/>
            <person name="Grigoriev I.V."/>
        </authorList>
    </citation>
    <scope>NUCLEOTIDE SEQUENCE [LARGE SCALE GENOMIC DNA]</scope>
    <source>
        <strain evidence="8 9">JEL800</strain>
    </source>
</reference>
<dbReference type="GO" id="GO:0070979">
    <property type="term" value="P:protein K11-linked ubiquitination"/>
    <property type="evidence" value="ECO:0007669"/>
    <property type="project" value="TreeGrafter"/>
</dbReference>
<dbReference type="GO" id="GO:0051301">
    <property type="term" value="P:cell division"/>
    <property type="evidence" value="ECO:0007669"/>
    <property type="project" value="UniProtKB-KW"/>
</dbReference>
<dbReference type="STRING" id="329046.A0A1Y2C3X9"/>
<dbReference type="SUPFAM" id="SSF46785">
    <property type="entry name" value="Winged helix' DNA-binding domain"/>
    <property type="match status" value="1"/>
</dbReference>
<dbReference type="Proteomes" id="UP000193642">
    <property type="component" value="Unassembled WGS sequence"/>
</dbReference>
<evidence type="ECO:0000256" key="3">
    <source>
        <dbReference type="ARBA" id="ARBA00022776"/>
    </source>
</evidence>
<dbReference type="InterPro" id="IPR014786">
    <property type="entry name" value="ANAPC2_C"/>
</dbReference>
<dbReference type="SUPFAM" id="SSF75632">
    <property type="entry name" value="Cullin homology domain"/>
    <property type="match status" value="1"/>
</dbReference>
<dbReference type="GO" id="GO:0006511">
    <property type="term" value="P:ubiquitin-dependent protein catabolic process"/>
    <property type="evidence" value="ECO:0007669"/>
    <property type="project" value="InterPro"/>
</dbReference>
<dbReference type="SMART" id="SM00182">
    <property type="entry name" value="CULLIN"/>
    <property type="match status" value="1"/>
</dbReference>
<dbReference type="Pfam" id="PF26557">
    <property type="entry name" value="Cullin_AB"/>
    <property type="match status" value="1"/>
</dbReference>
<dbReference type="PANTHER" id="PTHR45957">
    <property type="entry name" value="ANAPHASE-PROMOTING COMPLEX SUBUNIT 2"/>
    <property type="match status" value="1"/>
</dbReference>
<evidence type="ECO:0000256" key="5">
    <source>
        <dbReference type="ARBA" id="ARBA00023306"/>
    </source>
</evidence>
<dbReference type="InterPro" id="IPR057975">
    <property type="entry name" value="TPR_ANAPC2"/>
</dbReference>
<evidence type="ECO:0000313" key="9">
    <source>
        <dbReference type="Proteomes" id="UP000193642"/>
    </source>
</evidence>
<feature type="domain" description="Cullin family profile" evidence="7">
    <location>
        <begin position="187"/>
        <end position="411"/>
    </location>
</feature>
<dbReference type="EMBL" id="MCGO01000031">
    <property type="protein sequence ID" value="ORY41597.1"/>
    <property type="molecule type" value="Genomic_DNA"/>
</dbReference>
<keyword evidence="5" id="KW-0131">Cell cycle</keyword>
<protein>
    <recommendedName>
        <fullName evidence="1">Anaphase-promoting complex subunit 2</fullName>
    </recommendedName>
</protein>
<dbReference type="InterPro" id="IPR036388">
    <property type="entry name" value="WH-like_DNA-bd_sf"/>
</dbReference>
<dbReference type="GO" id="GO:0031625">
    <property type="term" value="F:ubiquitin protein ligase binding"/>
    <property type="evidence" value="ECO:0007669"/>
    <property type="project" value="InterPro"/>
</dbReference>
<evidence type="ECO:0000256" key="1">
    <source>
        <dbReference type="ARBA" id="ARBA00016068"/>
    </source>
</evidence>
<dbReference type="InterPro" id="IPR036390">
    <property type="entry name" value="WH_DNA-bd_sf"/>
</dbReference>
<evidence type="ECO:0000256" key="4">
    <source>
        <dbReference type="ARBA" id="ARBA00022786"/>
    </source>
</evidence>
<evidence type="ECO:0000256" key="6">
    <source>
        <dbReference type="PROSITE-ProRule" id="PRU00330"/>
    </source>
</evidence>
<dbReference type="GO" id="GO:0007091">
    <property type="term" value="P:metaphase/anaphase transition of mitotic cell cycle"/>
    <property type="evidence" value="ECO:0007669"/>
    <property type="project" value="TreeGrafter"/>
</dbReference>
<name>A0A1Y2C3X9_9FUNG</name>
<evidence type="ECO:0000313" key="8">
    <source>
        <dbReference type="EMBL" id="ORY41597.1"/>
    </source>
</evidence>
<dbReference type="Gene3D" id="1.10.10.10">
    <property type="entry name" value="Winged helix-like DNA-binding domain superfamily/Winged helix DNA-binding domain"/>
    <property type="match status" value="1"/>
</dbReference>